<dbReference type="Gene3D" id="1.10.540.10">
    <property type="entry name" value="Acyl-CoA dehydrogenase/oxidase, N-terminal domain"/>
    <property type="match status" value="1"/>
</dbReference>
<evidence type="ECO:0000256" key="3">
    <source>
        <dbReference type="ARBA" id="ARBA00006288"/>
    </source>
</evidence>
<dbReference type="EMBL" id="KK583189">
    <property type="protein sequence ID" value="KDO35673.1"/>
    <property type="molecule type" value="Genomic_DNA"/>
</dbReference>
<dbReference type="InterPro" id="IPR036250">
    <property type="entry name" value="AcylCo_DH-like_C"/>
</dbReference>
<feature type="domain" description="Acyl-coenzyme A oxidase N-terminal" evidence="11">
    <location>
        <begin position="30"/>
        <end position="107"/>
    </location>
</feature>
<evidence type="ECO:0000313" key="14">
    <source>
        <dbReference type="Proteomes" id="UP000030745"/>
    </source>
</evidence>
<keyword evidence="9" id="KW-0576">Peroxisome</keyword>
<evidence type="ECO:0008006" key="15">
    <source>
        <dbReference type="Google" id="ProtNLM"/>
    </source>
</evidence>
<dbReference type="Gene3D" id="1.20.140.10">
    <property type="entry name" value="Butyryl-CoA Dehydrogenase, subunit A, domain 3"/>
    <property type="match status" value="1"/>
</dbReference>
<dbReference type="GO" id="GO:0005504">
    <property type="term" value="F:fatty acid binding"/>
    <property type="evidence" value="ECO:0007669"/>
    <property type="project" value="TreeGrafter"/>
</dbReference>
<dbReference type="STRING" id="695850.A0A067CYY9"/>
<evidence type="ECO:0000256" key="8">
    <source>
        <dbReference type="ARBA" id="ARBA00023098"/>
    </source>
</evidence>
<dbReference type="VEuPathDB" id="FungiDB:SPRG_18833"/>
<dbReference type="InterPro" id="IPR012258">
    <property type="entry name" value="Acyl-CoA_oxidase"/>
</dbReference>
<dbReference type="Gene3D" id="2.40.110.10">
    <property type="entry name" value="Butyryl-CoA Dehydrogenase, subunit A, domain 2"/>
    <property type="match status" value="1"/>
</dbReference>
<keyword evidence="7" id="KW-0560">Oxidoreductase</keyword>
<evidence type="ECO:0000256" key="1">
    <source>
        <dbReference type="ARBA" id="ARBA00001974"/>
    </source>
</evidence>
<dbReference type="RefSeq" id="XP_012194049.1">
    <property type="nucleotide sequence ID" value="XM_012338659.1"/>
</dbReference>
<evidence type="ECO:0000313" key="13">
    <source>
        <dbReference type="EMBL" id="KDO35673.1"/>
    </source>
</evidence>
<dbReference type="InterPro" id="IPR006091">
    <property type="entry name" value="Acyl-CoA_Oxase/DH_mid-dom"/>
</dbReference>
<dbReference type="Pfam" id="PF22924">
    <property type="entry name" value="ACOX_C_alpha1"/>
    <property type="match status" value="1"/>
</dbReference>
<proteinExistence type="inferred from homology"/>
<dbReference type="GO" id="GO:0071949">
    <property type="term" value="F:FAD binding"/>
    <property type="evidence" value="ECO:0007669"/>
    <property type="project" value="InterPro"/>
</dbReference>
<dbReference type="SUPFAM" id="SSF56645">
    <property type="entry name" value="Acyl-CoA dehydrogenase NM domain-like"/>
    <property type="match status" value="1"/>
</dbReference>
<dbReference type="FunFam" id="2.40.110.10:FF:000003">
    <property type="entry name" value="Acyl-coenzyme A oxidase"/>
    <property type="match status" value="1"/>
</dbReference>
<evidence type="ECO:0000259" key="12">
    <source>
        <dbReference type="Pfam" id="PF22924"/>
    </source>
</evidence>
<dbReference type="GO" id="GO:0003997">
    <property type="term" value="F:acyl-CoA oxidase activity"/>
    <property type="evidence" value="ECO:0007669"/>
    <property type="project" value="InterPro"/>
</dbReference>
<dbReference type="KEGG" id="spar:SPRG_18833"/>
<dbReference type="GO" id="GO:0005777">
    <property type="term" value="C:peroxisome"/>
    <property type="evidence" value="ECO:0007669"/>
    <property type="project" value="UniProtKB-SubCell"/>
</dbReference>
<dbReference type="InterPro" id="IPR029320">
    <property type="entry name" value="Acyl-CoA_ox_N"/>
</dbReference>
<evidence type="ECO:0000256" key="4">
    <source>
        <dbReference type="ARBA" id="ARBA00022630"/>
    </source>
</evidence>
<sequence length="473" mass="52215">MNPQHLAQAIGVADARREAWLAAITYPGRVYGRSHEEEYAASLEKAATLLSFFRAHEIVDVDDQEALSEALGCVLPLDMHRKMFLPALQLSMSDTQWALWQERLRSMPLLGAYAQTELGHGSNIRALETTATYDPVTEAFDLHSPTLTSRKWWPGGLGKTANFAVVYARLLVCDGTDHGVHAFLVQLRDLESHASLPGVHLGDIGAKIGFNGVDNGYCYFEHVRVPKAQLLLGTARVEWGPQGQLRRRAGAAAPWGYFTMVKTRVFLVSKCARFLGRALALTLPDLQSRAVEARRTLYPAMGLALAAIFAGQTLYALYTQVLAARDTHKLHTLHATSSGLKALVSTRVVDGLQACIVAGGYDASHAVVYLKNEIVGSCTYEGTFDVLVLQHGAYLRKQLRTEPLPLARVDITVVPDLLVLFSHRLHALQFDAISRDSAYKMTRLSLAASELYLLQAFADRLRTVYVRYVARSL</sequence>
<evidence type="ECO:0000256" key="6">
    <source>
        <dbReference type="ARBA" id="ARBA00022832"/>
    </source>
</evidence>
<keyword evidence="6" id="KW-0276">Fatty acid metabolism</keyword>
<gene>
    <name evidence="13" type="ORF">SPRG_18833</name>
</gene>
<dbReference type="GO" id="GO:0055088">
    <property type="term" value="P:lipid homeostasis"/>
    <property type="evidence" value="ECO:0007669"/>
    <property type="project" value="TreeGrafter"/>
</dbReference>
<protein>
    <recommendedName>
        <fullName evidence="15">Acyl-coenzyme A oxidase</fullName>
    </recommendedName>
</protein>
<dbReference type="Pfam" id="PF14749">
    <property type="entry name" value="Acyl-CoA_ox_N"/>
    <property type="match status" value="1"/>
</dbReference>
<dbReference type="InterPro" id="IPR046373">
    <property type="entry name" value="Acyl-CoA_Oxase/DH_mid-dom_sf"/>
</dbReference>
<organism evidence="13 14">
    <name type="scientific">Saprolegnia parasitica (strain CBS 223.65)</name>
    <dbReference type="NCBI Taxonomy" id="695850"/>
    <lineage>
        <taxon>Eukaryota</taxon>
        <taxon>Sar</taxon>
        <taxon>Stramenopiles</taxon>
        <taxon>Oomycota</taxon>
        <taxon>Saprolegniomycetes</taxon>
        <taxon>Saprolegniales</taxon>
        <taxon>Saprolegniaceae</taxon>
        <taxon>Saprolegnia</taxon>
    </lineage>
</organism>
<dbReference type="Proteomes" id="UP000030745">
    <property type="component" value="Unassembled WGS sequence"/>
</dbReference>
<evidence type="ECO:0000256" key="9">
    <source>
        <dbReference type="ARBA" id="ARBA00023140"/>
    </source>
</evidence>
<comment type="subcellular location">
    <subcellularLocation>
        <location evidence="2">Peroxisome</location>
    </subcellularLocation>
</comment>
<dbReference type="GeneID" id="24140329"/>
<dbReference type="SUPFAM" id="SSF47203">
    <property type="entry name" value="Acyl-CoA dehydrogenase C-terminal domain-like"/>
    <property type="match status" value="1"/>
</dbReference>
<dbReference type="PANTHER" id="PTHR10909">
    <property type="entry name" value="ELECTRON TRANSPORT OXIDOREDUCTASE"/>
    <property type="match status" value="1"/>
</dbReference>
<evidence type="ECO:0000259" key="10">
    <source>
        <dbReference type="Pfam" id="PF02770"/>
    </source>
</evidence>
<evidence type="ECO:0000259" key="11">
    <source>
        <dbReference type="Pfam" id="PF14749"/>
    </source>
</evidence>
<reference evidence="13 14" key="1">
    <citation type="journal article" date="2013" name="PLoS Genet.">
        <title>Distinctive expansion of potential virulence genes in the genome of the oomycete fish pathogen Saprolegnia parasitica.</title>
        <authorList>
            <person name="Jiang R.H."/>
            <person name="de Bruijn I."/>
            <person name="Haas B.J."/>
            <person name="Belmonte R."/>
            <person name="Lobach L."/>
            <person name="Christie J."/>
            <person name="van den Ackerveken G."/>
            <person name="Bottin A."/>
            <person name="Bulone V."/>
            <person name="Diaz-Moreno S.M."/>
            <person name="Dumas B."/>
            <person name="Fan L."/>
            <person name="Gaulin E."/>
            <person name="Govers F."/>
            <person name="Grenville-Briggs L.J."/>
            <person name="Horner N.R."/>
            <person name="Levin J.Z."/>
            <person name="Mammella M."/>
            <person name="Meijer H.J."/>
            <person name="Morris P."/>
            <person name="Nusbaum C."/>
            <person name="Oome S."/>
            <person name="Phillips A.J."/>
            <person name="van Rooyen D."/>
            <person name="Rzeszutek E."/>
            <person name="Saraiva M."/>
            <person name="Secombes C.J."/>
            <person name="Seidl M.F."/>
            <person name="Snel B."/>
            <person name="Stassen J.H."/>
            <person name="Sykes S."/>
            <person name="Tripathy S."/>
            <person name="van den Berg H."/>
            <person name="Vega-Arreguin J.C."/>
            <person name="Wawra S."/>
            <person name="Young S.K."/>
            <person name="Zeng Q."/>
            <person name="Dieguez-Uribeondo J."/>
            <person name="Russ C."/>
            <person name="Tyler B.M."/>
            <person name="van West P."/>
        </authorList>
    </citation>
    <scope>NUCLEOTIDE SEQUENCE [LARGE SCALE GENOMIC DNA]</scope>
    <source>
        <strain evidence="13 14">CBS 223.65</strain>
    </source>
</reference>
<evidence type="ECO:0000256" key="2">
    <source>
        <dbReference type="ARBA" id="ARBA00004275"/>
    </source>
</evidence>
<keyword evidence="14" id="KW-1185">Reference proteome</keyword>
<keyword evidence="4" id="KW-0285">Flavoprotein</keyword>
<dbReference type="OrthoDB" id="538336at2759"/>
<dbReference type="GO" id="GO:0033540">
    <property type="term" value="P:fatty acid beta-oxidation using acyl-CoA oxidase"/>
    <property type="evidence" value="ECO:0007669"/>
    <property type="project" value="TreeGrafter"/>
</dbReference>
<name>A0A067CYY9_SAPPC</name>
<feature type="domain" description="Acyl-CoA oxidase/dehydrogenase middle" evidence="10">
    <location>
        <begin position="112"/>
        <end position="223"/>
    </location>
</feature>
<accession>A0A067CYY9</accession>
<dbReference type="PANTHER" id="PTHR10909:SF250">
    <property type="entry name" value="PEROXISOMAL ACYL-COENZYME A OXIDASE 1"/>
    <property type="match status" value="1"/>
</dbReference>
<feature type="domain" description="Acyl-CoA oxidase C-alpha1" evidence="12">
    <location>
        <begin position="295"/>
        <end position="395"/>
    </location>
</feature>
<keyword evidence="8" id="KW-0443">Lipid metabolism</keyword>
<evidence type="ECO:0000256" key="7">
    <source>
        <dbReference type="ARBA" id="ARBA00023002"/>
    </source>
</evidence>
<dbReference type="InterPro" id="IPR037069">
    <property type="entry name" value="AcylCoA_DH/ox_N_sf"/>
</dbReference>
<dbReference type="AlphaFoldDB" id="A0A067CYY9"/>
<keyword evidence="5" id="KW-0274">FAD</keyword>
<dbReference type="OMA" id="FLVSKCA"/>
<comment type="similarity">
    <text evidence="3">Belongs to the acyl-CoA oxidase family.</text>
</comment>
<comment type="cofactor">
    <cofactor evidence="1">
        <name>FAD</name>
        <dbReference type="ChEBI" id="CHEBI:57692"/>
    </cofactor>
</comment>
<dbReference type="Pfam" id="PF02770">
    <property type="entry name" value="Acyl-CoA_dh_M"/>
    <property type="match status" value="1"/>
</dbReference>
<dbReference type="InterPro" id="IPR009100">
    <property type="entry name" value="AcylCoA_DH/oxidase_NM_dom_sf"/>
</dbReference>
<dbReference type="InterPro" id="IPR055060">
    <property type="entry name" value="ACOX_C_alpha1"/>
</dbReference>
<evidence type="ECO:0000256" key="5">
    <source>
        <dbReference type="ARBA" id="ARBA00022827"/>
    </source>
</evidence>